<name>A0ABP0QBT0_9DINO</name>
<gene>
    <name evidence="2" type="ORF">CCMP2556_LOCUS41326</name>
</gene>
<dbReference type="PANTHER" id="PTHR32134">
    <property type="entry name" value="FNIP REPEAT-CONTAINING PROTEIN"/>
    <property type="match status" value="1"/>
</dbReference>
<accession>A0ABP0QBT0</accession>
<dbReference type="InterPro" id="IPR032675">
    <property type="entry name" value="LRR_dom_sf"/>
</dbReference>
<keyword evidence="1" id="KW-0472">Membrane</keyword>
<dbReference type="Gene3D" id="3.80.10.10">
    <property type="entry name" value="Ribonuclease Inhibitor"/>
    <property type="match status" value="1"/>
</dbReference>
<keyword evidence="3" id="KW-1185">Reference proteome</keyword>
<evidence type="ECO:0000313" key="2">
    <source>
        <dbReference type="EMBL" id="CAK9085073.1"/>
    </source>
</evidence>
<dbReference type="InterPro" id="IPR008615">
    <property type="entry name" value="FNIP"/>
</dbReference>
<organism evidence="2 3">
    <name type="scientific">Durusdinium trenchii</name>
    <dbReference type="NCBI Taxonomy" id="1381693"/>
    <lineage>
        <taxon>Eukaryota</taxon>
        <taxon>Sar</taxon>
        <taxon>Alveolata</taxon>
        <taxon>Dinophyceae</taxon>
        <taxon>Suessiales</taxon>
        <taxon>Symbiodiniaceae</taxon>
        <taxon>Durusdinium</taxon>
    </lineage>
</organism>
<keyword evidence="1" id="KW-1133">Transmembrane helix</keyword>
<evidence type="ECO:0000313" key="3">
    <source>
        <dbReference type="Proteomes" id="UP001642484"/>
    </source>
</evidence>
<dbReference type="PANTHER" id="PTHR32134:SF169">
    <property type="entry name" value="FNIP REPEAT-CONTAINING PROTEIN-RELATED"/>
    <property type="match status" value="1"/>
</dbReference>
<proteinExistence type="predicted"/>
<dbReference type="Proteomes" id="UP001642484">
    <property type="component" value="Unassembled WGS sequence"/>
</dbReference>
<evidence type="ECO:0000256" key="1">
    <source>
        <dbReference type="SAM" id="Phobius"/>
    </source>
</evidence>
<keyword evidence="1" id="KW-0812">Transmembrane</keyword>
<dbReference type="InterPro" id="IPR051251">
    <property type="entry name" value="STK_FNIP-Repeat"/>
</dbReference>
<dbReference type="EMBL" id="CAXAMN010024251">
    <property type="protein sequence ID" value="CAK9085073.1"/>
    <property type="molecule type" value="Genomic_DNA"/>
</dbReference>
<reference evidence="2 3" key="1">
    <citation type="submission" date="2024-02" db="EMBL/GenBank/DDBJ databases">
        <authorList>
            <person name="Chen Y."/>
            <person name="Shah S."/>
            <person name="Dougan E. K."/>
            <person name="Thang M."/>
            <person name="Chan C."/>
        </authorList>
    </citation>
    <scope>NUCLEOTIDE SEQUENCE [LARGE SCALE GENOMIC DNA]</scope>
</reference>
<dbReference type="SUPFAM" id="SSF52058">
    <property type="entry name" value="L domain-like"/>
    <property type="match status" value="1"/>
</dbReference>
<feature type="transmembrane region" description="Helical" evidence="1">
    <location>
        <begin position="366"/>
        <end position="393"/>
    </location>
</feature>
<dbReference type="Pfam" id="PF05725">
    <property type="entry name" value="FNIP"/>
    <property type="match status" value="2"/>
</dbReference>
<comment type="caution">
    <text evidence="2">The sequence shown here is derived from an EMBL/GenBank/DDBJ whole genome shotgun (WGS) entry which is preliminary data.</text>
</comment>
<protein>
    <submittedName>
        <fullName evidence="2">Uncharacterized protein</fullName>
    </submittedName>
</protein>
<sequence length="396" mass="44361">MGAIGSVGERNEQKLVDLQIVGLDGEGFEVKVPESLKGIELRDKVRDHLPIKAGARVLFWHAESGSSSSKMLSPSKTLKEQGLTGENARLSFIYDTIKLYDAWVFLDALRSSYVANRATLEEVRTCLEGITKICGLRTVNQLRHLPESLHSLTLCSEINLAQITWPNSLRHLTFGERFDMKLDGMCWPSGLLTLNLGDQFSQPLEGVHWPSSLQSLTLGCSFNRSLEGMKWPSQLQSLRLGERFNQSLERVIWPESLQHLTFGSDFNQSLECINWPSCLASLSLGDHFNQTLELMAWPVNLRSLIFGLQFNQSIEQLSRKWSSLQTLSFGEHFDQSRVTWPSGLRHLSLGFNQSVDPKSLPKMPGVAISAAFLLIPLDMLSNLGISLLLFGIFELS</sequence>